<dbReference type="SUPFAM" id="SSF101967">
    <property type="entry name" value="Adhesin YadA, collagen-binding domain"/>
    <property type="match status" value="1"/>
</dbReference>
<feature type="region of interest" description="Disordered" evidence="1">
    <location>
        <begin position="365"/>
        <end position="393"/>
    </location>
</feature>
<dbReference type="InterPro" id="IPR011049">
    <property type="entry name" value="Serralysin-like_metalloprot_C"/>
</dbReference>
<accession>A0A3B0W735</accession>
<organism evidence="2">
    <name type="scientific">hydrothermal vent metagenome</name>
    <dbReference type="NCBI Taxonomy" id="652676"/>
    <lineage>
        <taxon>unclassified sequences</taxon>
        <taxon>metagenomes</taxon>
        <taxon>ecological metagenomes</taxon>
    </lineage>
</organism>
<sequence length="393" mass="40572">MKKFTLMILLLVSHIIYAQNAIVTYQGFLKTNGVPVNATVDFVVNYHGEEVVGPPIQSETFNAITVADGLFTLQLGSTSLIFPLEAMFGVSPDIWVELIVNGETQSPMQKISMSPYAVNSLSLDGREASEYALSTQITALINRINELENKTQFIDVVGTDMKITGANLNILSGSGATDGAINGLGNLVVGYNEPIVGVETLRSGSHNIIVGSEHSYSNYGGLVAGQKNTISGSFSSVTGGESNKSIGERSSITGGTYNIARGLYSVVVGGGNSTVIDGNEAYADYSVVVGGYRNITGDGVDANIGIHSVIIAGHKNDTKGDAAVVVGGLQNHANGSRGVVSGGRDNNANGSYSSISGGIDNSANGASSSISGGSNRAVSGGGDWRAGSLFEDN</sequence>
<evidence type="ECO:0000256" key="1">
    <source>
        <dbReference type="SAM" id="MobiDB-lite"/>
    </source>
</evidence>
<dbReference type="Gene3D" id="2.150.10.10">
    <property type="entry name" value="Serralysin-like metalloprotease, C-terminal"/>
    <property type="match status" value="2"/>
</dbReference>
<gene>
    <name evidence="2" type="ORF">MNBD_GAMMA03-1463</name>
</gene>
<protein>
    <submittedName>
        <fullName evidence="2">Uncharacterized protein</fullName>
    </submittedName>
</protein>
<proteinExistence type="predicted"/>
<feature type="compositionally biased region" description="Low complexity" evidence="1">
    <location>
        <begin position="365"/>
        <end position="375"/>
    </location>
</feature>
<dbReference type="EMBL" id="UOFC01000192">
    <property type="protein sequence ID" value="VAW48230.1"/>
    <property type="molecule type" value="Genomic_DNA"/>
</dbReference>
<name>A0A3B0W735_9ZZZZ</name>
<reference evidence="2" key="1">
    <citation type="submission" date="2018-06" db="EMBL/GenBank/DDBJ databases">
        <authorList>
            <person name="Zhirakovskaya E."/>
        </authorList>
    </citation>
    <scope>NUCLEOTIDE SEQUENCE</scope>
</reference>
<dbReference type="AlphaFoldDB" id="A0A3B0W735"/>
<evidence type="ECO:0000313" key="2">
    <source>
        <dbReference type="EMBL" id="VAW48230.1"/>
    </source>
</evidence>